<dbReference type="InterPro" id="IPR033803">
    <property type="entry name" value="CBD-like_Golvesin-Xly"/>
</dbReference>
<dbReference type="AlphaFoldDB" id="A0A2U2B3J5"/>
<dbReference type="EMBL" id="QEWP01000030">
    <property type="protein sequence ID" value="PWD97630.1"/>
    <property type="molecule type" value="Genomic_DNA"/>
</dbReference>
<feature type="transmembrane region" description="Helical" evidence="1">
    <location>
        <begin position="20"/>
        <end position="39"/>
    </location>
</feature>
<evidence type="ECO:0000313" key="3">
    <source>
        <dbReference type="EMBL" id="PWD97630.1"/>
    </source>
</evidence>
<dbReference type="RefSeq" id="WP_109266212.1">
    <property type="nucleotide sequence ID" value="NZ_QEWP01000030.1"/>
</dbReference>
<keyword evidence="4" id="KW-1185">Reference proteome</keyword>
<evidence type="ECO:0000259" key="2">
    <source>
        <dbReference type="Pfam" id="PF25275"/>
    </source>
</evidence>
<feature type="transmembrane region" description="Helical" evidence="1">
    <location>
        <begin position="197"/>
        <end position="214"/>
    </location>
</feature>
<dbReference type="Proteomes" id="UP000244956">
    <property type="component" value="Unassembled WGS sequence"/>
</dbReference>
<evidence type="ECO:0000256" key="1">
    <source>
        <dbReference type="SAM" id="Phobius"/>
    </source>
</evidence>
<dbReference type="OrthoDB" id="1108570at2"/>
<feature type="transmembrane region" description="Helical" evidence="1">
    <location>
        <begin position="81"/>
        <end position="102"/>
    </location>
</feature>
<gene>
    <name evidence="3" type="ORF">DDZ16_19785</name>
</gene>
<feature type="transmembrane region" description="Helical" evidence="1">
    <location>
        <begin position="167"/>
        <end position="190"/>
    </location>
</feature>
<comment type="caution">
    <text evidence="3">The sequence shown here is derived from an EMBL/GenBank/DDBJ whole genome shotgun (WGS) entry which is preliminary data.</text>
</comment>
<accession>A0A2U2B3J5</accession>
<protein>
    <recommendedName>
        <fullName evidence="2">Golvesin/Xly CBD-like domain-containing protein</fullName>
    </recommendedName>
</protein>
<feature type="transmembrane region" description="Helical" evidence="1">
    <location>
        <begin position="46"/>
        <end position="69"/>
    </location>
</feature>
<name>A0A2U2B3J5_9BACT</name>
<keyword evidence="1" id="KW-0812">Transmembrane</keyword>
<sequence length="1129" mass="129422">MSPYSTTTTKPKRKNVFSSFLSALYYISSVGNFEARILWRSWLFRVFSILILAILVLFDLFGVLGIAGANAWPGRNLPGNIVYMNFFLFTIAQVIIAAFLSADFLGRERKMDTTEVFYTRPMSNFQYVLGKTWGAMMVFGGLNLLVIILSMVVTLLTPDTPFALSPFLFFLVVYSLPSLIFILGFSYVLMVLVRNQAVTFVLVLGFGATVLFYLENMHWGVWDFMGFFLPVHYSGFTGFSDLYAILEQRGGYVLLGCTGIVLTTLFLPRLPGGKRRSPALIGIAVLSLLVSGSFFYGIIDEGRNGLVLREEIRNNEGGLPDLPEAQIDSCFLDVKHIDNSLDCDAHLKISLFSETDSLKLALNSGFSVTAVAVNGGKAEFDHKSGILNIDITGGPGKMHSEITCRISYSGSPLNKTIYPFVDEEKRQMLSRFDPLVANKKYAFVESEFILLTSESGWYPKVAWKNYRQQPDFTNYKLTFNSENNLKAFSQGKSVVGDSMVEFINDQPLNALTLVAGRYSSSEIVVDSIKYQLATNVDNNLIANNFDQVADTIPSLIRNLKNQYERRLKLEYPFRRLKVIEVPVHFYSWLQPWRSGTDHIQPEMILLPEYGTGKWFLDINRTRNDFEEEAEQKGEEPLEEEVQARMFVTLAGNAFLFPRWQLFQSINERNMDEWNRIQVYPLYFFHAYQIREKGWPVFQIMLDEAIRSKSRKEFGNSWRQENDQYKGHLALKNKSLHQWLNNKNAGDTIARILNLTGVQFFAEISSASDEKDFIDRMHYPLKNYAFQRSSPAQWLNAIETPGDPEKKYRELIQKSQLPAFKFGTVQTSELRQKGKSQYMVSLPVDNEGWSDGVLDMQVTFLDLSENRGRSFSQWMYQNVENEENVALKTYVVPARSKVRIDMVYDELPRELEVNTGVARNIPPFYSFTLENFEYKGQENIEEGVFNVDSIVERSDEQNTFIVDNEDPGFLIDSRDEIRTLKDWWIQQESEKVKDYVRFRHWSPQPVWISSLGDKYFGEYLRSASLKASGNGEDRARWTGRISESGSYEVQVYIPVNLDVGWRNRNSKGSFKYTVFHANGKDEVDTPPVRERNGWVSLGRFYLDEGDAVVELSDKSDFPYVVADAVKWIKN</sequence>
<keyword evidence="1" id="KW-0472">Membrane</keyword>
<feature type="transmembrane region" description="Helical" evidence="1">
    <location>
        <begin position="279"/>
        <end position="299"/>
    </location>
</feature>
<feature type="transmembrane region" description="Helical" evidence="1">
    <location>
        <begin position="250"/>
        <end position="267"/>
    </location>
</feature>
<dbReference type="Pfam" id="PF25275">
    <property type="entry name" value="Golvesin_C"/>
    <property type="match status" value="1"/>
</dbReference>
<reference evidence="3 4" key="1">
    <citation type="submission" date="2018-05" db="EMBL/GenBank/DDBJ databases">
        <title>Marinilabilia rubrum sp. nov., isolated from saltern sediment.</title>
        <authorList>
            <person name="Zhang R."/>
        </authorList>
    </citation>
    <scope>NUCLEOTIDE SEQUENCE [LARGE SCALE GENOMIC DNA]</scope>
    <source>
        <strain evidence="3 4">WTE16</strain>
    </source>
</reference>
<organism evidence="3 4">
    <name type="scientific">Marinilabilia rubra</name>
    <dbReference type="NCBI Taxonomy" id="2162893"/>
    <lineage>
        <taxon>Bacteria</taxon>
        <taxon>Pseudomonadati</taxon>
        <taxon>Bacteroidota</taxon>
        <taxon>Bacteroidia</taxon>
        <taxon>Marinilabiliales</taxon>
        <taxon>Marinilabiliaceae</taxon>
        <taxon>Marinilabilia</taxon>
    </lineage>
</organism>
<feature type="transmembrane region" description="Helical" evidence="1">
    <location>
        <begin position="132"/>
        <end position="155"/>
    </location>
</feature>
<feature type="domain" description="Golvesin/Xly CBD-like" evidence="2">
    <location>
        <begin position="1006"/>
        <end position="1126"/>
    </location>
</feature>
<keyword evidence="1" id="KW-1133">Transmembrane helix</keyword>
<proteinExistence type="predicted"/>
<evidence type="ECO:0000313" key="4">
    <source>
        <dbReference type="Proteomes" id="UP000244956"/>
    </source>
</evidence>